<dbReference type="InterPro" id="IPR003251">
    <property type="entry name" value="Rr_diiron-bd_dom"/>
</dbReference>
<dbReference type="SUPFAM" id="SSF47240">
    <property type="entry name" value="Ferritin-like"/>
    <property type="match status" value="1"/>
</dbReference>
<dbReference type="Gene3D" id="1.20.1260.10">
    <property type="match status" value="1"/>
</dbReference>
<dbReference type="Proteomes" id="UP001221217">
    <property type="component" value="Unassembled WGS sequence"/>
</dbReference>
<comment type="caution">
    <text evidence="2">The sequence shown here is derived from an EMBL/GenBank/DDBJ whole genome shotgun (WGS) entry which is preliminary data.</text>
</comment>
<organism evidence="2 3">
    <name type="scientific">Candidatus Thalassospirochaeta sargassi</name>
    <dbReference type="NCBI Taxonomy" id="3119039"/>
    <lineage>
        <taxon>Bacteria</taxon>
        <taxon>Pseudomonadati</taxon>
        <taxon>Spirochaetota</taxon>
        <taxon>Spirochaetia</taxon>
        <taxon>Spirochaetales</taxon>
        <taxon>Spirochaetaceae</taxon>
        <taxon>Candidatus Thalassospirochaeta</taxon>
    </lineage>
</organism>
<accession>A0AAJ1IE76</accession>
<proteinExistence type="predicted"/>
<dbReference type="GO" id="GO:0046872">
    <property type="term" value="F:metal ion binding"/>
    <property type="evidence" value="ECO:0007669"/>
    <property type="project" value="InterPro"/>
</dbReference>
<evidence type="ECO:0000313" key="3">
    <source>
        <dbReference type="Proteomes" id="UP001221217"/>
    </source>
</evidence>
<dbReference type="PANTHER" id="PTHR33531">
    <property type="entry name" value="RUBRERYTHRIN SUBFAMILY"/>
    <property type="match status" value="1"/>
</dbReference>
<dbReference type="EMBL" id="JAQQAL010000030">
    <property type="protein sequence ID" value="MDC7227665.1"/>
    <property type="molecule type" value="Genomic_DNA"/>
</dbReference>
<dbReference type="Pfam" id="PF02915">
    <property type="entry name" value="Rubrerythrin"/>
    <property type="match status" value="1"/>
</dbReference>
<sequence length="161" mass="18167">MSNKKIEIIKKAILFEQQGRIFYEKTAADTSLDGIREIFETLAAEEDTHEKALLKLLKSNSNISADDLSIPETSDNLLKTVLTDEIINQIKAASYEAAAISAAMSFEIRSADFYRENFDAVDTDEEKKLLNKLADWENSHLKVLSTLNRALLERSLNDNII</sequence>
<evidence type="ECO:0000259" key="1">
    <source>
        <dbReference type="Pfam" id="PF02915"/>
    </source>
</evidence>
<evidence type="ECO:0000313" key="2">
    <source>
        <dbReference type="EMBL" id="MDC7227665.1"/>
    </source>
</evidence>
<name>A0AAJ1IE76_9SPIO</name>
<feature type="domain" description="Rubrerythrin diiron-binding" evidence="1">
    <location>
        <begin position="7"/>
        <end position="146"/>
    </location>
</feature>
<dbReference type="GO" id="GO:0016491">
    <property type="term" value="F:oxidoreductase activity"/>
    <property type="evidence" value="ECO:0007669"/>
    <property type="project" value="InterPro"/>
</dbReference>
<gene>
    <name evidence="2" type="ORF">PQJ61_12945</name>
</gene>
<dbReference type="PANTHER" id="PTHR33531:SF7">
    <property type="entry name" value="HYPOTHETICAL MEMBRANE PROTEIN, CONSERVED"/>
    <property type="match status" value="1"/>
</dbReference>
<protein>
    <submittedName>
        <fullName evidence="2">Ferritin family protein</fullName>
    </submittedName>
</protein>
<reference evidence="2 3" key="1">
    <citation type="submission" date="2022-12" db="EMBL/GenBank/DDBJ databases">
        <title>Metagenome assembled genome from gulf of manar.</title>
        <authorList>
            <person name="Kohli P."/>
            <person name="Pk S."/>
            <person name="Venkata Ramana C."/>
            <person name="Sasikala C."/>
        </authorList>
    </citation>
    <scope>NUCLEOTIDE SEQUENCE [LARGE SCALE GENOMIC DNA]</scope>
    <source>
        <strain evidence="2">JB008</strain>
    </source>
</reference>
<dbReference type="InterPro" id="IPR012347">
    <property type="entry name" value="Ferritin-like"/>
</dbReference>
<dbReference type="CDD" id="cd01045">
    <property type="entry name" value="Ferritin_like_AB"/>
    <property type="match status" value="1"/>
</dbReference>
<dbReference type="InterPro" id="IPR009078">
    <property type="entry name" value="Ferritin-like_SF"/>
</dbReference>
<dbReference type="AlphaFoldDB" id="A0AAJ1IE76"/>